<evidence type="ECO:0000256" key="3">
    <source>
        <dbReference type="ARBA" id="ARBA00022448"/>
    </source>
</evidence>
<feature type="compositionally biased region" description="Acidic residues" evidence="7">
    <location>
        <begin position="520"/>
        <end position="529"/>
    </location>
</feature>
<comment type="similarity">
    <text evidence="2">Belongs to the monovalent cation:proton antiporter 2 (CPA2) transporter (TC 2.A.37) family.</text>
</comment>
<feature type="compositionally biased region" description="Basic and acidic residues" evidence="7">
    <location>
        <begin position="429"/>
        <end position="453"/>
    </location>
</feature>
<evidence type="ECO:0000313" key="11">
    <source>
        <dbReference type="Proteomes" id="UP001500967"/>
    </source>
</evidence>
<feature type="transmembrane region" description="Helical" evidence="8">
    <location>
        <begin position="57"/>
        <end position="77"/>
    </location>
</feature>
<feature type="transmembrane region" description="Helical" evidence="8">
    <location>
        <begin position="215"/>
        <end position="233"/>
    </location>
</feature>
<evidence type="ECO:0000256" key="1">
    <source>
        <dbReference type="ARBA" id="ARBA00004141"/>
    </source>
</evidence>
<dbReference type="InterPro" id="IPR006153">
    <property type="entry name" value="Cation/H_exchanger_TM"/>
</dbReference>
<sequence length="529" mass="52914">MHIGEILLALGGAFLAAGILARLGAKIGLPTIPLFILAGVLLGPHTPGLALVSDPGYFELLSKLGLVFLLFYLGLEFHLDDLINGGRRLVAAGIGYLVLNIGGGLAFGFALGWGTREAFVLAGVVGISSSAIVSKLLIELGRLRNPESRLILGIIVVEDVFLAFYLAALQPVLGDATSPGAALVEFGIAFVFLVALFGLARWGSRLVSRLLDVRADELLVVMFVGLAVVVAGAAEELGVSDAIGAFMIGLVIGSTPHAKRVTTLVHPLRDAFAAIFFFTFGLTIDPGDVVSVGVPIAIAVVLTIVLNAIAGLGAARLYGFDRRAGTNVAVTVLTRGEFSIVLGTLAIGAGLDARVAAFAAGYVLVLAIIGPLAVVRTEWLSRLVPTRILPAPTGPPPDRPEDSSDADADGPDNPGPAGGRADNPGPGSERADSRGPGAERADNPGPDAERADSRGPGAGLAGPGSGSAGPGSGSAGPGSDGPGSGADGPGSGADGPGSGADGPGSGSGLDAVPGPRGADADEEASTASR</sequence>
<comment type="caution">
    <text evidence="10">The sequence shown here is derived from an EMBL/GenBank/DDBJ whole genome shotgun (WGS) entry which is preliminary data.</text>
</comment>
<evidence type="ECO:0000259" key="9">
    <source>
        <dbReference type="Pfam" id="PF00999"/>
    </source>
</evidence>
<dbReference type="EMBL" id="BAAAGX010000022">
    <property type="protein sequence ID" value="GAA0262675.1"/>
    <property type="molecule type" value="Genomic_DNA"/>
</dbReference>
<dbReference type="Pfam" id="PF00999">
    <property type="entry name" value="Na_H_Exchanger"/>
    <property type="match status" value="1"/>
</dbReference>
<gene>
    <name evidence="10" type="ORF">GCM10009539_55600</name>
</gene>
<keyword evidence="4 8" id="KW-0812">Transmembrane</keyword>
<keyword evidence="3" id="KW-0813">Transport</keyword>
<name>A0ABP3EIL9_9ACTN</name>
<feature type="transmembrane region" description="Helical" evidence="8">
    <location>
        <begin position="180"/>
        <end position="203"/>
    </location>
</feature>
<reference evidence="11" key="1">
    <citation type="journal article" date="2019" name="Int. J. Syst. Evol. Microbiol.">
        <title>The Global Catalogue of Microorganisms (GCM) 10K type strain sequencing project: providing services to taxonomists for standard genome sequencing and annotation.</title>
        <authorList>
            <consortium name="The Broad Institute Genomics Platform"/>
            <consortium name="The Broad Institute Genome Sequencing Center for Infectious Disease"/>
            <person name="Wu L."/>
            <person name="Ma J."/>
        </authorList>
    </citation>
    <scope>NUCLEOTIDE SEQUENCE [LARGE SCALE GENOMIC DNA]</scope>
    <source>
        <strain evidence="11">JCM 10425</strain>
    </source>
</reference>
<evidence type="ECO:0000256" key="6">
    <source>
        <dbReference type="ARBA" id="ARBA00023136"/>
    </source>
</evidence>
<feature type="compositionally biased region" description="Gly residues" evidence="7">
    <location>
        <begin position="456"/>
        <end position="507"/>
    </location>
</feature>
<feature type="transmembrane region" description="Helical" evidence="8">
    <location>
        <begin position="355"/>
        <end position="375"/>
    </location>
</feature>
<feature type="transmembrane region" description="Helical" evidence="8">
    <location>
        <begin position="150"/>
        <end position="168"/>
    </location>
</feature>
<organism evidence="10 11">
    <name type="scientific">Cryptosporangium japonicum</name>
    <dbReference type="NCBI Taxonomy" id="80872"/>
    <lineage>
        <taxon>Bacteria</taxon>
        <taxon>Bacillati</taxon>
        <taxon>Actinomycetota</taxon>
        <taxon>Actinomycetes</taxon>
        <taxon>Cryptosporangiales</taxon>
        <taxon>Cryptosporangiaceae</taxon>
        <taxon>Cryptosporangium</taxon>
    </lineage>
</organism>
<feature type="domain" description="Cation/H+ exchanger transmembrane" evidence="9">
    <location>
        <begin position="20"/>
        <end position="373"/>
    </location>
</feature>
<feature type="transmembrane region" description="Helical" evidence="8">
    <location>
        <begin position="6"/>
        <end position="25"/>
    </location>
</feature>
<dbReference type="PANTHER" id="PTHR42751">
    <property type="entry name" value="SODIUM/HYDROGEN EXCHANGER FAMILY/TRKA DOMAIN PROTEIN"/>
    <property type="match status" value="1"/>
</dbReference>
<keyword evidence="11" id="KW-1185">Reference proteome</keyword>
<keyword evidence="5 8" id="KW-1133">Transmembrane helix</keyword>
<evidence type="ECO:0000256" key="2">
    <source>
        <dbReference type="ARBA" id="ARBA00005551"/>
    </source>
</evidence>
<accession>A0ABP3EIL9</accession>
<comment type="subcellular location">
    <subcellularLocation>
        <location evidence="1">Membrane</location>
        <topology evidence="1">Multi-pass membrane protein</topology>
    </subcellularLocation>
</comment>
<evidence type="ECO:0000313" key="10">
    <source>
        <dbReference type="EMBL" id="GAA0262675.1"/>
    </source>
</evidence>
<feature type="transmembrane region" description="Helical" evidence="8">
    <location>
        <begin position="296"/>
        <end position="315"/>
    </location>
</feature>
<dbReference type="InterPro" id="IPR038770">
    <property type="entry name" value="Na+/solute_symporter_sf"/>
</dbReference>
<feature type="transmembrane region" description="Helical" evidence="8">
    <location>
        <begin position="268"/>
        <end position="284"/>
    </location>
</feature>
<dbReference type="PANTHER" id="PTHR42751:SF4">
    <property type="entry name" value="K(+)_H(+) ANTIPORTER SUBUNIT KHTU"/>
    <property type="match status" value="1"/>
</dbReference>
<dbReference type="Proteomes" id="UP001500967">
    <property type="component" value="Unassembled WGS sequence"/>
</dbReference>
<proteinExistence type="inferred from homology"/>
<dbReference type="Gene3D" id="1.20.1530.20">
    <property type="match status" value="1"/>
</dbReference>
<feature type="region of interest" description="Disordered" evidence="7">
    <location>
        <begin position="387"/>
        <end position="529"/>
    </location>
</feature>
<feature type="transmembrane region" description="Helical" evidence="8">
    <location>
        <begin position="32"/>
        <end position="51"/>
    </location>
</feature>
<keyword evidence="6 8" id="KW-0472">Membrane</keyword>
<evidence type="ECO:0000256" key="5">
    <source>
        <dbReference type="ARBA" id="ARBA00022989"/>
    </source>
</evidence>
<evidence type="ECO:0000256" key="8">
    <source>
        <dbReference type="SAM" id="Phobius"/>
    </source>
</evidence>
<evidence type="ECO:0000256" key="7">
    <source>
        <dbReference type="SAM" id="MobiDB-lite"/>
    </source>
</evidence>
<evidence type="ECO:0000256" key="4">
    <source>
        <dbReference type="ARBA" id="ARBA00022692"/>
    </source>
</evidence>
<feature type="transmembrane region" description="Helical" evidence="8">
    <location>
        <begin position="119"/>
        <end position="138"/>
    </location>
</feature>
<feature type="transmembrane region" description="Helical" evidence="8">
    <location>
        <begin position="327"/>
        <end position="349"/>
    </location>
</feature>
<feature type="transmembrane region" description="Helical" evidence="8">
    <location>
        <begin position="89"/>
        <end position="113"/>
    </location>
</feature>
<protein>
    <recommendedName>
        <fullName evidence="9">Cation/H+ exchanger transmembrane domain-containing protein</fullName>
    </recommendedName>
</protein>